<dbReference type="EMBL" id="SSTI01000003">
    <property type="protein sequence ID" value="THG41117.1"/>
    <property type="molecule type" value="Genomic_DNA"/>
</dbReference>
<name>A0ABY2QKF0_9SPHN</name>
<evidence type="ECO:0000256" key="1">
    <source>
        <dbReference type="SAM" id="MobiDB-lite"/>
    </source>
</evidence>
<dbReference type="RefSeq" id="WP_136451058.1">
    <property type="nucleotide sequence ID" value="NZ_SSTI01000003.1"/>
</dbReference>
<organism evidence="2 3">
    <name type="scientific">Sphingomonas olei</name>
    <dbReference type="NCBI Taxonomy" id="1886787"/>
    <lineage>
        <taxon>Bacteria</taxon>
        <taxon>Pseudomonadati</taxon>
        <taxon>Pseudomonadota</taxon>
        <taxon>Alphaproteobacteria</taxon>
        <taxon>Sphingomonadales</taxon>
        <taxon>Sphingomonadaceae</taxon>
        <taxon>Sphingomonas</taxon>
    </lineage>
</organism>
<accession>A0ABY2QKF0</accession>
<evidence type="ECO:0000313" key="2">
    <source>
        <dbReference type="EMBL" id="THG41117.1"/>
    </source>
</evidence>
<comment type="caution">
    <text evidence="2">The sequence shown here is derived from an EMBL/GenBank/DDBJ whole genome shotgun (WGS) entry which is preliminary data.</text>
</comment>
<evidence type="ECO:0008006" key="4">
    <source>
        <dbReference type="Google" id="ProtNLM"/>
    </source>
</evidence>
<protein>
    <recommendedName>
        <fullName evidence="4">Terminase</fullName>
    </recommendedName>
</protein>
<proteinExistence type="predicted"/>
<gene>
    <name evidence="2" type="ORF">E5988_05975</name>
</gene>
<keyword evidence="3" id="KW-1185">Reference proteome</keyword>
<reference evidence="2 3" key="1">
    <citation type="submission" date="2019-04" db="EMBL/GenBank/DDBJ databases">
        <title>Microbes associate with the intestines of laboratory mice.</title>
        <authorList>
            <person name="Navarre W."/>
            <person name="Wong E."/>
            <person name="Huang K.C."/>
            <person name="Tropini C."/>
            <person name="Ng K."/>
            <person name="Yu B."/>
        </authorList>
    </citation>
    <scope>NUCLEOTIDE SEQUENCE [LARGE SCALE GENOMIC DNA]</scope>
    <source>
        <strain evidence="2 3">NM83_B4-11</strain>
    </source>
</reference>
<feature type="region of interest" description="Disordered" evidence="1">
    <location>
        <begin position="34"/>
        <end position="74"/>
    </location>
</feature>
<dbReference type="Proteomes" id="UP000308038">
    <property type="component" value="Unassembled WGS sequence"/>
</dbReference>
<feature type="compositionally biased region" description="Low complexity" evidence="1">
    <location>
        <begin position="34"/>
        <end position="45"/>
    </location>
</feature>
<evidence type="ECO:0000313" key="3">
    <source>
        <dbReference type="Proteomes" id="UP000308038"/>
    </source>
</evidence>
<sequence>MNKGAAEGIVRIGGSGAREHGAADPVRVRRAVRGATAGDAAQTTARKPGAAATGIGRPRKAGSRSEAPGAVSQGGGAALVADAATLSAMPEDEAADASAWPRDEKRGVERIAGHTTRLRQLRFAKVLAETCNVAAAAASAGRTLATVHRWRSVDAAFAAAWDEALAIGYDRLENALLVYAIGKVDAVAAGAAGASISNADLQLAVGMLQRHRAADGGRRGQVLPVRMPTEAESDAALKRALDGLARRGAAS</sequence>